<accession>A0ABM0Y9I5</accession>
<evidence type="ECO:0000256" key="3">
    <source>
        <dbReference type="SAM" id="MobiDB-lite"/>
    </source>
</evidence>
<evidence type="ECO:0000313" key="5">
    <source>
        <dbReference type="RefSeq" id="XP_010497612.1"/>
    </source>
</evidence>
<keyword evidence="2" id="KW-0539">Nucleus</keyword>
<dbReference type="InterPro" id="IPR015943">
    <property type="entry name" value="WD40/YVTN_repeat-like_dom_sf"/>
</dbReference>
<reference evidence="5" key="2">
    <citation type="submission" date="2025-08" db="UniProtKB">
        <authorList>
            <consortium name="RefSeq"/>
        </authorList>
    </citation>
    <scope>IDENTIFICATION</scope>
    <source>
        <tissue evidence="5">Leaf</tissue>
    </source>
</reference>
<proteinExistence type="predicted"/>
<dbReference type="Proteomes" id="UP000694864">
    <property type="component" value="Unplaced"/>
</dbReference>
<dbReference type="GeneID" id="104774948"/>
<name>A0ABM0Y9I5_CAMSA</name>
<dbReference type="InterPro" id="IPR033270">
    <property type="entry name" value="VPRBP/DCAF1"/>
</dbReference>
<dbReference type="PANTHER" id="PTHR13129:SF4">
    <property type="entry name" value="DDB1- AND CUL4-ASSOCIATED FACTOR 1"/>
    <property type="match status" value="1"/>
</dbReference>
<sequence>MRSYKLLRSVPSLDQTAITFNFRGDVIYAMLRRNIEDVMSAVHTRRVKHPLFAAFRTLDAVNYSDIATIPVDRCLLDFATEPTDSFLGLITMEDQEDMFSSARMYEIGRRRPTDDDSDPDDDETEDEDEDDEDDEDDLDRILGL</sequence>
<dbReference type="Gene3D" id="2.130.10.10">
    <property type="entry name" value="YVTN repeat-like/Quinoprotein amine dehydrogenase"/>
    <property type="match status" value="1"/>
</dbReference>
<feature type="compositionally biased region" description="Acidic residues" evidence="3">
    <location>
        <begin position="115"/>
        <end position="138"/>
    </location>
</feature>
<feature type="region of interest" description="Disordered" evidence="3">
    <location>
        <begin position="103"/>
        <end position="144"/>
    </location>
</feature>
<evidence type="ECO:0000256" key="2">
    <source>
        <dbReference type="ARBA" id="ARBA00023242"/>
    </source>
</evidence>
<comment type="subcellular location">
    <subcellularLocation>
        <location evidence="1">Nucleus</location>
    </subcellularLocation>
</comment>
<evidence type="ECO:0000256" key="1">
    <source>
        <dbReference type="ARBA" id="ARBA00004123"/>
    </source>
</evidence>
<dbReference type="RefSeq" id="XP_010497612.1">
    <property type="nucleotide sequence ID" value="XM_010499310.1"/>
</dbReference>
<protein>
    <submittedName>
        <fullName evidence="5">DDB1- and CUL4-associated factor homolog 1-like</fullName>
    </submittedName>
</protein>
<organism evidence="4 5">
    <name type="scientific">Camelina sativa</name>
    <name type="common">False flax</name>
    <name type="synonym">Myagrum sativum</name>
    <dbReference type="NCBI Taxonomy" id="90675"/>
    <lineage>
        <taxon>Eukaryota</taxon>
        <taxon>Viridiplantae</taxon>
        <taxon>Streptophyta</taxon>
        <taxon>Embryophyta</taxon>
        <taxon>Tracheophyta</taxon>
        <taxon>Spermatophyta</taxon>
        <taxon>Magnoliopsida</taxon>
        <taxon>eudicotyledons</taxon>
        <taxon>Gunneridae</taxon>
        <taxon>Pentapetalae</taxon>
        <taxon>rosids</taxon>
        <taxon>malvids</taxon>
        <taxon>Brassicales</taxon>
        <taxon>Brassicaceae</taxon>
        <taxon>Camelineae</taxon>
        <taxon>Camelina</taxon>
    </lineage>
</organism>
<reference evidence="4" key="1">
    <citation type="journal article" date="2014" name="Nat. Commun.">
        <title>The emerging biofuel crop Camelina sativa retains a highly undifferentiated hexaploid genome structure.</title>
        <authorList>
            <person name="Kagale S."/>
            <person name="Koh C."/>
            <person name="Nixon J."/>
            <person name="Bollina V."/>
            <person name="Clarke W.E."/>
            <person name="Tuteja R."/>
            <person name="Spillane C."/>
            <person name="Robinson S.J."/>
            <person name="Links M.G."/>
            <person name="Clarke C."/>
            <person name="Higgins E.E."/>
            <person name="Huebert T."/>
            <person name="Sharpe A.G."/>
            <person name="Parkin I.A."/>
        </authorList>
    </citation>
    <scope>NUCLEOTIDE SEQUENCE [LARGE SCALE GENOMIC DNA]</scope>
    <source>
        <strain evidence="4">cv. DH55</strain>
    </source>
</reference>
<keyword evidence="4" id="KW-1185">Reference proteome</keyword>
<dbReference type="PANTHER" id="PTHR13129">
    <property type="entry name" value="VPRBP PROTEIN-RELATED"/>
    <property type="match status" value="1"/>
</dbReference>
<feature type="non-terminal residue" evidence="5">
    <location>
        <position position="144"/>
    </location>
</feature>
<evidence type="ECO:0000313" key="4">
    <source>
        <dbReference type="Proteomes" id="UP000694864"/>
    </source>
</evidence>
<gene>
    <name evidence="5" type="primary">LOC104774948</name>
</gene>